<protein>
    <submittedName>
        <fullName evidence="2">Uncharacterized protein</fullName>
    </submittedName>
</protein>
<organism evidence="2 3">
    <name type="scientific">Hermanssonia centrifuga</name>
    <dbReference type="NCBI Taxonomy" id="98765"/>
    <lineage>
        <taxon>Eukaryota</taxon>
        <taxon>Fungi</taxon>
        <taxon>Dikarya</taxon>
        <taxon>Basidiomycota</taxon>
        <taxon>Agaricomycotina</taxon>
        <taxon>Agaricomycetes</taxon>
        <taxon>Polyporales</taxon>
        <taxon>Meruliaceae</taxon>
        <taxon>Hermanssonia</taxon>
    </lineage>
</organism>
<reference evidence="2 3" key="1">
    <citation type="submission" date="2018-02" db="EMBL/GenBank/DDBJ databases">
        <title>Genome sequence of the basidiomycete white-rot fungus Phlebia centrifuga.</title>
        <authorList>
            <person name="Granchi Z."/>
            <person name="Peng M."/>
            <person name="de Vries R.P."/>
            <person name="Hilden K."/>
            <person name="Makela M.R."/>
            <person name="Grigoriev I."/>
            <person name="Riley R."/>
        </authorList>
    </citation>
    <scope>NUCLEOTIDE SEQUENCE [LARGE SCALE GENOMIC DNA]</scope>
    <source>
        <strain evidence="2 3">FBCC195</strain>
    </source>
</reference>
<gene>
    <name evidence="2" type="ORF">PHLCEN_2v2502</name>
</gene>
<feature type="compositionally biased region" description="Basic and acidic residues" evidence="1">
    <location>
        <begin position="400"/>
        <end position="414"/>
    </location>
</feature>
<evidence type="ECO:0000313" key="3">
    <source>
        <dbReference type="Proteomes" id="UP000186601"/>
    </source>
</evidence>
<evidence type="ECO:0000313" key="2">
    <source>
        <dbReference type="EMBL" id="PSS30977.1"/>
    </source>
</evidence>
<keyword evidence="3" id="KW-1185">Reference proteome</keyword>
<comment type="caution">
    <text evidence="2">The sequence shown here is derived from an EMBL/GenBank/DDBJ whole genome shotgun (WGS) entry which is preliminary data.</text>
</comment>
<sequence>MTPLAPTFAAPTSNSARVNRILPRVSGQREAKPLSHPSIYALDSELACSQETLVALEDDRDDGEPCTPPGPKGSNPRRVHFVLNTQVRYADVYNREAWKMADRNDPEVKAARDILQKERLKAREQNYQYLSKEECDMCIEWNFFKSKEDRRREAVENRNAIIRTGTHLSIDRTDAPYSSSSKWPLTPNELAFANGSLSGPAPRRPRGAGDTLEIQPLTLMTTPVEVHNAPKVSRGTAMDAETHADRPGSTRGRFSLDSLAQDLPGSDLGVNSSESTPIMRRLQRQSLPKTSSLYGSPSQPGDMPTTFHSSAVPYDSDLTLPFHLPRRLDMMSVEDAAHFLDREYPIPVPIRHFPSWRLIHPSDVSDLEPEGRRAENQNLPTAFTARDDGLSVGKRSLRRSKGDISDLKCRTSQS</sequence>
<feature type="region of interest" description="Disordered" evidence="1">
    <location>
        <begin position="364"/>
        <end position="414"/>
    </location>
</feature>
<dbReference type="EMBL" id="MLYV02000230">
    <property type="protein sequence ID" value="PSS30977.1"/>
    <property type="molecule type" value="Genomic_DNA"/>
</dbReference>
<dbReference type="AlphaFoldDB" id="A0A2R6RLS0"/>
<dbReference type="Proteomes" id="UP000186601">
    <property type="component" value="Unassembled WGS sequence"/>
</dbReference>
<proteinExistence type="predicted"/>
<name>A0A2R6RLS0_9APHY</name>
<feature type="region of interest" description="Disordered" evidence="1">
    <location>
        <begin position="233"/>
        <end position="309"/>
    </location>
</feature>
<accession>A0A2R6RLS0</accession>
<feature type="compositionally biased region" description="Polar residues" evidence="1">
    <location>
        <begin position="284"/>
        <end position="299"/>
    </location>
</feature>
<evidence type="ECO:0000256" key="1">
    <source>
        <dbReference type="SAM" id="MobiDB-lite"/>
    </source>
</evidence>